<dbReference type="GO" id="GO:0005794">
    <property type="term" value="C:Golgi apparatus"/>
    <property type="evidence" value="ECO:0007669"/>
    <property type="project" value="TreeGrafter"/>
</dbReference>
<dbReference type="AlphaFoldDB" id="K0R5S0"/>
<protein>
    <recommendedName>
        <fullName evidence="10">Cas1p 10 TM acyl transferase domain-containing protein</fullName>
    </recommendedName>
</protein>
<keyword evidence="3" id="KW-0808">Transferase</keyword>
<comment type="subcellular location">
    <subcellularLocation>
        <location evidence="1">Membrane</location>
        <topology evidence="1">Multi-pass membrane protein</topology>
    </subcellularLocation>
</comment>
<evidence type="ECO:0000256" key="3">
    <source>
        <dbReference type="ARBA" id="ARBA00022679"/>
    </source>
</evidence>
<feature type="transmembrane region" description="Helical" evidence="9">
    <location>
        <begin position="273"/>
        <end position="291"/>
    </location>
</feature>
<dbReference type="Proteomes" id="UP000266841">
    <property type="component" value="Unassembled WGS sequence"/>
</dbReference>
<organism evidence="11 12">
    <name type="scientific">Thalassiosira oceanica</name>
    <name type="common">Marine diatom</name>
    <dbReference type="NCBI Taxonomy" id="159749"/>
    <lineage>
        <taxon>Eukaryota</taxon>
        <taxon>Sar</taxon>
        <taxon>Stramenopiles</taxon>
        <taxon>Ochrophyta</taxon>
        <taxon>Bacillariophyta</taxon>
        <taxon>Coscinodiscophyceae</taxon>
        <taxon>Thalassiosirophycidae</taxon>
        <taxon>Thalassiosirales</taxon>
        <taxon>Thalassiosiraceae</taxon>
        <taxon>Thalassiosira</taxon>
    </lineage>
</organism>
<feature type="transmembrane region" description="Helical" evidence="9">
    <location>
        <begin position="327"/>
        <end position="351"/>
    </location>
</feature>
<dbReference type="InterPro" id="IPR012419">
    <property type="entry name" value="Cas1_AcylTrans_dom"/>
</dbReference>
<feature type="compositionally biased region" description="Polar residues" evidence="8">
    <location>
        <begin position="583"/>
        <end position="593"/>
    </location>
</feature>
<feature type="transmembrane region" description="Helical" evidence="9">
    <location>
        <begin position="540"/>
        <end position="557"/>
    </location>
</feature>
<keyword evidence="4 9" id="KW-0812">Transmembrane</keyword>
<dbReference type="EMBL" id="AGNL01045592">
    <property type="protein sequence ID" value="EJK48633.1"/>
    <property type="molecule type" value="Genomic_DNA"/>
</dbReference>
<evidence type="ECO:0000256" key="5">
    <source>
        <dbReference type="ARBA" id="ARBA00022989"/>
    </source>
</evidence>
<evidence type="ECO:0000256" key="8">
    <source>
        <dbReference type="SAM" id="MobiDB-lite"/>
    </source>
</evidence>
<dbReference type="Pfam" id="PF07779">
    <property type="entry name" value="Cas1_AcylT"/>
    <property type="match status" value="1"/>
</dbReference>
<gene>
    <name evidence="11" type="ORF">THAOC_32549</name>
</gene>
<feature type="transmembrane region" description="Helical" evidence="9">
    <location>
        <begin position="363"/>
        <end position="382"/>
    </location>
</feature>
<feature type="domain" description="Cas1p 10 TM acyl transferase" evidence="10">
    <location>
        <begin position="170"/>
        <end position="562"/>
    </location>
</feature>
<feature type="non-terminal residue" evidence="11">
    <location>
        <position position="1"/>
    </location>
</feature>
<reference evidence="11 12" key="1">
    <citation type="journal article" date="2012" name="Genome Biol.">
        <title>Genome and low-iron response of an oceanic diatom adapted to chronic iron limitation.</title>
        <authorList>
            <person name="Lommer M."/>
            <person name="Specht M."/>
            <person name="Roy A.S."/>
            <person name="Kraemer L."/>
            <person name="Andreson R."/>
            <person name="Gutowska M.A."/>
            <person name="Wolf J."/>
            <person name="Bergner S.V."/>
            <person name="Schilhabel M.B."/>
            <person name="Klostermeier U.C."/>
            <person name="Beiko R.G."/>
            <person name="Rosenstiel P."/>
            <person name="Hippler M."/>
            <person name="Laroche J."/>
        </authorList>
    </citation>
    <scope>NUCLEOTIDE SEQUENCE [LARGE SCALE GENOMIC DNA]</scope>
    <source>
        <strain evidence="11 12">CCMP1005</strain>
    </source>
</reference>
<dbReference type="GO" id="GO:0005975">
    <property type="term" value="P:carbohydrate metabolic process"/>
    <property type="evidence" value="ECO:0007669"/>
    <property type="project" value="UniProtKB-ARBA"/>
</dbReference>
<feature type="transmembrane region" description="Helical" evidence="9">
    <location>
        <begin position="207"/>
        <end position="225"/>
    </location>
</feature>
<evidence type="ECO:0000256" key="2">
    <source>
        <dbReference type="ARBA" id="ARBA00010666"/>
    </source>
</evidence>
<sequence>DGAVPLTGAAGRRVGRPSNAIIALGRRASPAAAPFQKMPSSRSKLGVMIPLQDYKTLRTYEMLLLKKPRVFTSWKYRDGQQSGPSAGADVNVDRPYSTALQPHSHLIKFPCTTVYSVQGSGIGSLYGEQPEIGIRPMEGGEDDYSPKLNPKRSIMLSEFKVWSRQEKNGLKDFALAQCKVAVVLAVAHFGNTFEPSYQRNENKAPSMFWLVNAFLLVGTISTWTWKASSAGRGGGTPRIVCLGREQTEEWKGWMQWAFIFYHYYRVHYVYNEIRVFVSAYVWMTGFGNFLYFDRKGDFSIERFVSMIIRINYFPLMLSYFLTVPLELYYVVPLHTTGFVVTMITCFIGLQIERTLGMSYWKSRIAAVLLSFLVHVCFYETSAVELLKLFSEEYYFRFQADKYSAWLGMVGGLLWGKVGEYMNWAHGFENEQRRQMASIVQCIVGVALIAFWYIFFGSISDKYTYNPIHPYVFVFAVIGWLMVRNCTRYLTECHSTLLEFLGRNTLETYVLQFHLFMCHNVQYIPVVIPGSDKDGSAAMKFLNMLLCGCVFLSMAVWARKITVSTQLSVVDLVKHIRGTTESSVTQVLPQQSSGEEARPATNGEELVELTKAVPASGHVA</sequence>
<dbReference type="OrthoDB" id="1932925at2759"/>
<comment type="similarity">
    <text evidence="2">Belongs to the PC-esterase family. CASD1 subfamily.</text>
</comment>
<evidence type="ECO:0000256" key="7">
    <source>
        <dbReference type="ARBA" id="ARBA00023180"/>
    </source>
</evidence>
<dbReference type="GO" id="GO:0016407">
    <property type="term" value="F:acetyltransferase activity"/>
    <property type="evidence" value="ECO:0007669"/>
    <property type="project" value="TreeGrafter"/>
</dbReference>
<name>K0R5S0_THAOC</name>
<evidence type="ECO:0000256" key="4">
    <source>
        <dbReference type="ARBA" id="ARBA00022692"/>
    </source>
</evidence>
<dbReference type="GO" id="GO:0016020">
    <property type="term" value="C:membrane"/>
    <property type="evidence" value="ECO:0007669"/>
    <property type="project" value="UniProtKB-SubCell"/>
</dbReference>
<feature type="transmembrane region" description="Helical" evidence="9">
    <location>
        <begin position="402"/>
        <end position="423"/>
    </location>
</feature>
<evidence type="ECO:0000256" key="1">
    <source>
        <dbReference type="ARBA" id="ARBA00004141"/>
    </source>
</evidence>
<feature type="region of interest" description="Disordered" evidence="8">
    <location>
        <begin position="583"/>
        <end position="603"/>
    </location>
</feature>
<proteinExistence type="inferred from homology"/>
<accession>K0R5S0</accession>
<feature type="transmembrane region" description="Helical" evidence="9">
    <location>
        <begin position="303"/>
        <end position="321"/>
    </location>
</feature>
<dbReference type="eggNOG" id="KOG1699">
    <property type="taxonomic scope" value="Eukaryota"/>
</dbReference>
<evidence type="ECO:0000256" key="6">
    <source>
        <dbReference type="ARBA" id="ARBA00023136"/>
    </source>
</evidence>
<keyword evidence="12" id="KW-1185">Reference proteome</keyword>
<feature type="transmembrane region" description="Helical" evidence="9">
    <location>
        <begin position="467"/>
        <end position="486"/>
    </location>
</feature>
<dbReference type="PANTHER" id="PTHR13533">
    <property type="entry name" value="N-ACETYLNEURAMINATE 9-O-ACETYLTRANSFERASE"/>
    <property type="match status" value="1"/>
</dbReference>
<evidence type="ECO:0000313" key="12">
    <source>
        <dbReference type="Proteomes" id="UP000266841"/>
    </source>
</evidence>
<keyword evidence="7" id="KW-0325">Glycoprotein</keyword>
<dbReference type="OMA" id="RNDNHAP"/>
<evidence type="ECO:0000256" key="9">
    <source>
        <dbReference type="SAM" id="Phobius"/>
    </source>
</evidence>
<evidence type="ECO:0000259" key="10">
    <source>
        <dbReference type="Pfam" id="PF07779"/>
    </source>
</evidence>
<feature type="transmembrane region" description="Helical" evidence="9">
    <location>
        <begin position="435"/>
        <end position="455"/>
    </location>
</feature>
<evidence type="ECO:0000313" key="11">
    <source>
        <dbReference type="EMBL" id="EJK48633.1"/>
    </source>
</evidence>
<comment type="caution">
    <text evidence="11">The sequence shown here is derived from an EMBL/GenBank/DDBJ whole genome shotgun (WGS) entry which is preliminary data.</text>
</comment>
<keyword evidence="5 9" id="KW-1133">Transmembrane helix</keyword>
<dbReference type="PANTHER" id="PTHR13533:SF1">
    <property type="entry name" value="N-ACETYLNEURAMINATE 9-O-ACETYLTRANSFERASE"/>
    <property type="match status" value="1"/>
</dbReference>
<keyword evidence="6 9" id="KW-0472">Membrane</keyword>